<keyword evidence="3" id="KW-1185">Reference proteome</keyword>
<dbReference type="EMBL" id="NHPJ01000050">
    <property type="protein sequence ID" value="OYR57955.1"/>
    <property type="molecule type" value="Genomic_DNA"/>
</dbReference>
<sequence length="67" mass="7275">MDSDSPVNVRIAGQPTLELGAPFTAGNTHPVFTRTRRTHVGSDSDDRSGHRRSSASRRVPHGHGHHP</sequence>
<evidence type="ECO:0000313" key="3">
    <source>
        <dbReference type="Proteomes" id="UP000216308"/>
    </source>
</evidence>
<feature type="region of interest" description="Disordered" evidence="1">
    <location>
        <begin position="1"/>
        <end position="67"/>
    </location>
</feature>
<feature type="compositionally biased region" description="Basic residues" evidence="1">
    <location>
        <begin position="49"/>
        <end position="67"/>
    </location>
</feature>
<organism evidence="2 3">
    <name type="scientific">Halorubrum halodurans</name>
    <dbReference type="NCBI Taxonomy" id="1383851"/>
    <lineage>
        <taxon>Archaea</taxon>
        <taxon>Methanobacteriati</taxon>
        <taxon>Methanobacteriota</taxon>
        <taxon>Stenosarchaea group</taxon>
        <taxon>Halobacteria</taxon>
        <taxon>Halobacteriales</taxon>
        <taxon>Haloferacaceae</taxon>
        <taxon>Halorubrum</taxon>
    </lineage>
</organism>
<dbReference type="Pfam" id="PF26401">
    <property type="entry name" value="DUF8099"/>
    <property type="match status" value="1"/>
</dbReference>
<name>A0A256IN49_9EURY</name>
<reference evidence="2 3" key="1">
    <citation type="journal article" date="2014" name="Front. Microbiol.">
        <title>Population and genomic analysis of the genus Halorubrum.</title>
        <authorList>
            <person name="Fullmer M.S."/>
            <person name="Soucy S.M."/>
            <person name="Swithers K.S."/>
            <person name="Makkay A.M."/>
            <person name="Wheeler R."/>
            <person name="Ventosa A."/>
            <person name="Gogarten J.P."/>
            <person name="Papke R.T."/>
        </authorList>
    </citation>
    <scope>NUCLEOTIDE SEQUENCE [LARGE SCALE GENOMIC DNA]</scope>
    <source>
        <strain evidence="2 3">Cb34</strain>
    </source>
</reference>
<evidence type="ECO:0000256" key="1">
    <source>
        <dbReference type="SAM" id="MobiDB-lite"/>
    </source>
</evidence>
<protein>
    <submittedName>
        <fullName evidence="2">Uncharacterized protein</fullName>
    </submittedName>
</protein>
<evidence type="ECO:0000313" key="2">
    <source>
        <dbReference type="EMBL" id="OYR57955.1"/>
    </source>
</evidence>
<proteinExistence type="predicted"/>
<dbReference type="AlphaFoldDB" id="A0A256IN49"/>
<gene>
    <name evidence="2" type="ORF">DJ70_04585</name>
</gene>
<dbReference type="Proteomes" id="UP000216308">
    <property type="component" value="Unassembled WGS sequence"/>
</dbReference>
<dbReference type="InterPro" id="IPR058412">
    <property type="entry name" value="DUF8099"/>
</dbReference>
<accession>A0A256IN49</accession>
<comment type="caution">
    <text evidence="2">The sequence shown here is derived from an EMBL/GenBank/DDBJ whole genome shotgun (WGS) entry which is preliminary data.</text>
</comment>